<gene>
    <name evidence="1" type="ORF">ElyMa_004233000</name>
</gene>
<organism evidence="1 2">
    <name type="scientific">Elysia marginata</name>
    <dbReference type="NCBI Taxonomy" id="1093978"/>
    <lineage>
        <taxon>Eukaryota</taxon>
        <taxon>Metazoa</taxon>
        <taxon>Spiralia</taxon>
        <taxon>Lophotrochozoa</taxon>
        <taxon>Mollusca</taxon>
        <taxon>Gastropoda</taxon>
        <taxon>Heterobranchia</taxon>
        <taxon>Euthyneura</taxon>
        <taxon>Panpulmonata</taxon>
        <taxon>Sacoglossa</taxon>
        <taxon>Placobranchoidea</taxon>
        <taxon>Plakobranchidae</taxon>
        <taxon>Elysia</taxon>
    </lineage>
</organism>
<name>A0AAV4GPW0_9GAST</name>
<comment type="caution">
    <text evidence="1">The sequence shown here is derived from an EMBL/GenBank/DDBJ whole genome shotgun (WGS) entry which is preliminary data.</text>
</comment>
<accession>A0AAV4GPW0</accession>
<dbReference type="EMBL" id="BMAT01008556">
    <property type="protein sequence ID" value="GFR87802.1"/>
    <property type="molecule type" value="Genomic_DNA"/>
</dbReference>
<dbReference type="Proteomes" id="UP000762676">
    <property type="component" value="Unassembled WGS sequence"/>
</dbReference>
<sequence length="92" mass="10762">MHPKECKKSDKMAEWKIKEKDNLIKEKLGMRDRMSSTTKSDTFITLKNKMENFSTSFTCQLMNPCSPDLGKVSKQTWETNLARWQNTTDVIK</sequence>
<evidence type="ECO:0000313" key="1">
    <source>
        <dbReference type="EMBL" id="GFR87802.1"/>
    </source>
</evidence>
<keyword evidence="2" id="KW-1185">Reference proteome</keyword>
<proteinExistence type="predicted"/>
<reference evidence="1 2" key="1">
    <citation type="journal article" date="2021" name="Elife">
        <title>Chloroplast acquisition without the gene transfer in kleptoplastic sea slugs, Plakobranchus ocellatus.</title>
        <authorList>
            <person name="Maeda T."/>
            <person name="Takahashi S."/>
            <person name="Yoshida T."/>
            <person name="Shimamura S."/>
            <person name="Takaki Y."/>
            <person name="Nagai Y."/>
            <person name="Toyoda A."/>
            <person name="Suzuki Y."/>
            <person name="Arimoto A."/>
            <person name="Ishii H."/>
            <person name="Satoh N."/>
            <person name="Nishiyama T."/>
            <person name="Hasebe M."/>
            <person name="Maruyama T."/>
            <person name="Minagawa J."/>
            <person name="Obokata J."/>
            <person name="Shigenobu S."/>
        </authorList>
    </citation>
    <scope>NUCLEOTIDE SEQUENCE [LARGE SCALE GENOMIC DNA]</scope>
</reference>
<evidence type="ECO:0000313" key="2">
    <source>
        <dbReference type="Proteomes" id="UP000762676"/>
    </source>
</evidence>
<protein>
    <submittedName>
        <fullName evidence="1">Uncharacterized protein</fullName>
    </submittedName>
</protein>
<dbReference type="AlphaFoldDB" id="A0AAV4GPW0"/>